<organism evidence="2 3">
    <name type="scientific">Owenia fusiformis</name>
    <name type="common">Polychaete worm</name>
    <dbReference type="NCBI Taxonomy" id="6347"/>
    <lineage>
        <taxon>Eukaryota</taxon>
        <taxon>Metazoa</taxon>
        <taxon>Spiralia</taxon>
        <taxon>Lophotrochozoa</taxon>
        <taxon>Annelida</taxon>
        <taxon>Polychaeta</taxon>
        <taxon>Sedentaria</taxon>
        <taxon>Canalipalpata</taxon>
        <taxon>Sabellida</taxon>
        <taxon>Oweniida</taxon>
        <taxon>Oweniidae</taxon>
        <taxon>Owenia</taxon>
    </lineage>
</organism>
<feature type="transmembrane region" description="Helical" evidence="1">
    <location>
        <begin position="105"/>
        <end position="126"/>
    </location>
</feature>
<evidence type="ECO:0000256" key="1">
    <source>
        <dbReference type="SAM" id="Phobius"/>
    </source>
</evidence>
<feature type="transmembrane region" description="Helical" evidence="1">
    <location>
        <begin position="45"/>
        <end position="64"/>
    </location>
</feature>
<protein>
    <submittedName>
        <fullName evidence="2">Uncharacterized protein</fullName>
    </submittedName>
</protein>
<gene>
    <name evidence="2" type="ORF">OFUS_LOCUS23029</name>
</gene>
<proteinExistence type="predicted"/>
<accession>A0A8S4PYQ9</accession>
<keyword evidence="1" id="KW-0472">Membrane</keyword>
<keyword evidence="1" id="KW-0812">Transmembrane</keyword>
<feature type="non-terminal residue" evidence="2">
    <location>
        <position position="1"/>
    </location>
</feature>
<reference evidence="2" key="1">
    <citation type="submission" date="2022-03" db="EMBL/GenBank/DDBJ databases">
        <authorList>
            <person name="Martin C."/>
        </authorList>
    </citation>
    <scope>NUCLEOTIDE SEQUENCE</scope>
</reference>
<keyword evidence="1" id="KW-1133">Transmembrane helix</keyword>
<keyword evidence="3" id="KW-1185">Reference proteome</keyword>
<name>A0A8S4PYQ9_OWEFU</name>
<dbReference type="AlphaFoldDB" id="A0A8S4PYQ9"/>
<dbReference type="Proteomes" id="UP000749559">
    <property type="component" value="Unassembled WGS sequence"/>
</dbReference>
<dbReference type="EMBL" id="CAIIXF020000011">
    <property type="protein sequence ID" value="CAH1798958.1"/>
    <property type="molecule type" value="Genomic_DNA"/>
</dbReference>
<feature type="non-terminal residue" evidence="2">
    <location>
        <position position="180"/>
    </location>
</feature>
<evidence type="ECO:0000313" key="3">
    <source>
        <dbReference type="Proteomes" id="UP000749559"/>
    </source>
</evidence>
<sequence length="180" mass="20744">DDCFQANLKEKLSKTIELDTPTSFTPLDRFIDLNDWSNSWGTMDYVFTVFCILTIVSFGMSSYLTCKMMVCSTTLIQNAQGLLISEQNRKAETKVEQYGLDVDTMIQVMVLMIISFMTIYLCVFFWKKFTSVRRFFGLRNSVNCELKLVFLTSTNMVELFLSNIPLDLVPMIRYSMGQIG</sequence>
<comment type="caution">
    <text evidence="2">The sequence shown here is derived from an EMBL/GenBank/DDBJ whole genome shotgun (WGS) entry which is preliminary data.</text>
</comment>
<evidence type="ECO:0000313" key="2">
    <source>
        <dbReference type="EMBL" id="CAH1798958.1"/>
    </source>
</evidence>